<dbReference type="EC" id="2.3.1.-" evidence="4"/>
<feature type="transmembrane region" description="Helical" evidence="1">
    <location>
        <begin position="240"/>
        <end position="262"/>
    </location>
</feature>
<feature type="transmembrane region" description="Helical" evidence="1">
    <location>
        <begin position="158"/>
        <end position="175"/>
    </location>
</feature>
<name>A0ABW0MNF4_9BURK</name>
<organism evidence="4 5">
    <name type="scientific">Massilia suwonensis</name>
    <dbReference type="NCBI Taxonomy" id="648895"/>
    <lineage>
        <taxon>Bacteria</taxon>
        <taxon>Pseudomonadati</taxon>
        <taxon>Pseudomonadota</taxon>
        <taxon>Betaproteobacteria</taxon>
        <taxon>Burkholderiales</taxon>
        <taxon>Oxalobacteraceae</taxon>
        <taxon>Telluria group</taxon>
        <taxon>Massilia</taxon>
    </lineage>
</organism>
<evidence type="ECO:0000259" key="2">
    <source>
        <dbReference type="Pfam" id="PF01757"/>
    </source>
</evidence>
<feature type="transmembrane region" description="Helical" evidence="1">
    <location>
        <begin position="89"/>
        <end position="108"/>
    </location>
</feature>
<feature type="transmembrane region" description="Helical" evidence="1">
    <location>
        <begin position="268"/>
        <end position="288"/>
    </location>
</feature>
<dbReference type="InterPro" id="IPR043968">
    <property type="entry name" value="SGNH"/>
</dbReference>
<dbReference type="GO" id="GO:0016746">
    <property type="term" value="F:acyltransferase activity"/>
    <property type="evidence" value="ECO:0007669"/>
    <property type="project" value="UniProtKB-KW"/>
</dbReference>
<feature type="transmembrane region" description="Helical" evidence="1">
    <location>
        <begin position="184"/>
        <end position="201"/>
    </location>
</feature>
<keyword evidence="5" id="KW-1185">Reference proteome</keyword>
<evidence type="ECO:0000259" key="3">
    <source>
        <dbReference type="Pfam" id="PF19040"/>
    </source>
</evidence>
<dbReference type="Proteomes" id="UP001596101">
    <property type="component" value="Unassembled WGS sequence"/>
</dbReference>
<dbReference type="PANTHER" id="PTHR23028:SF53">
    <property type="entry name" value="ACYL_TRANSF_3 DOMAIN-CONTAINING PROTEIN"/>
    <property type="match status" value="1"/>
</dbReference>
<keyword evidence="1" id="KW-0812">Transmembrane</keyword>
<dbReference type="EMBL" id="JBHSMR010000013">
    <property type="protein sequence ID" value="MFC5479345.1"/>
    <property type="molecule type" value="Genomic_DNA"/>
</dbReference>
<dbReference type="Pfam" id="PF19040">
    <property type="entry name" value="SGNH"/>
    <property type="match status" value="1"/>
</dbReference>
<dbReference type="Pfam" id="PF01757">
    <property type="entry name" value="Acyl_transf_3"/>
    <property type="match status" value="1"/>
</dbReference>
<comment type="caution">
    <text evidence="4">The sequence shown here is derived from an EMBL/GenBank/DDBJ whole genome shotgun (WGS) entry which is preliminary data.</text>
</comment>
<dbReference type="InterPro" id="IPR002656">
    <property type="entry name" value="Acyl_transf_3_dom"/>
</dbReference>
<feature type="transmembrane region" description="Helical" evidence="1">
    <location>
        <begin position="324"/>
        <end position="343"/>
    </location>
</feature>
<feature type="transmembrane region" description="Helical" evidence="1">
    <location>
        <begin position="47"/>
        <end position="68"/>
    </location>
</feature>
<feature type="transmembrane region" description="Helical" evidence="1">
    <location>
        <begin position="207"/>
        <end position="228"/>
    </location>
</feature>
<keyword evidence="1" id="KW-1133">Transmembrane helix</keyword>
<keyword evidence="4" id="KW-0012">Acyltransferase</keyword>
<dbReference type="RefSeq" id="WP_379756662.1">
    <property type="nucleotide sequence ID" value="NZ_JBHSMR010000013.1"/>
</dbReference>
<keyword evidence="4" id="KW-0808">Transferase</keyword>
<keyword evidence="1" id="KW-0472">Membrane</keyword>
<evidence type="ECO:0000313" key="4">
    <source>
        <dbReference type="EMBL" id="MFC5479345.1"/>
    </source>
</evidence>
<reference evidence="5" key="1">
    <citation type="journal article" date="2019" name="Int. J. Syst. Evol. Microbiol.">
        <title>The Global Catalogue of Microorganisms (GCM) 10K type strain sequencing project: providing services to taxonomists for standard genome sequencing and annotation.</title>
        <authorList>
            <consortium name="The Broad Institute Genomics Platform"/>
            <consortium name="The Broad Institute Genome Sequencing Center for Infectious Disease"/>
            <person name="Wu L."/>
            <person name="Ma J."/>
        </authorList>
    </citation>
    <scope>NUCLEOTIDE SEQUENCE [LARGE SCALE GENOMIC DNA]</scope>
    <source>
        <strain evidence="5">CCUG 43111</strain>
    </source>
</reference>
<protein>
    <submittedName>
        <fullName evidence="4">Acyltransferase family protein</fullName>
        <ecNumber evidence="4">2.3.1.-</ecNumber>
    </submittedName>
</protein>
<feature type="transmembrane region" description="Helical" evidence="1">
    <location>
        <begin position="300"/>
        <end position="318"/>
    </location>
</feature>
<feature type="domain" description="Acyltransferase 3" evidence="2">
    <location>
        <begin position="23"/>
        <end position="338"/>
    </location>
</feature>
<evidence type="ECO:0000313" key="5">
    <source>
        <dbReference type="Proteomes" id="UP001596101"/>
    </source>
</evidence>
<evidence type="ECO:0000256" key="1">
    <source>
        <dbReference type="SAM" id="Phobius"/>
    </source>
</evidence>
<accession>A0ABW0MNF4</accession>
<gene>
    <name evidence="4" type="ORF">ACFPQ5_14200</name>
</gene>
<feature type="transmembrane region" description="Helical" evidence="1">
    <location>
        <begin position="363"/>
        <end position="380"/>
    </location>
</feature>
<proteinExistence type="predicted"/>
<dbReference type="InterPro" id="IPR050879">
    <property type="entry name" value="Acyltransferase_3"/>
</dbReference>
<dbReference type="PANTHER" id="PTHR23028">
    <property type="entry name" value="ACETYLTRANSFERASE"/>
    <property type="match status" value="1"/>
</dbReference>
<feature type="domain" description="SGNH" evidence="3">
    <location>
        <begin position="408"/>
        <end position="662"/>
    </location>
</feature>
<sequence>MTTVAPPLTPTARSASETSFRQDINGLRAWAVVAVVLYHFDIPGFNGGFAGVDVFFVISGFLMTQIICKALNRGDFSLTAFYLARAVRIIPALAILCGVLLAAGWFALLPQDYKTLGSHTTYSLAFLSNVEYWLEAGYFDTSSHEKWLLHTWSLSVEWQFYLVLPLVLAALWRLAPGLRAQRNALFLLACASLAASIWTTASSPSTAFFLLHTRAWEMLAGGLVFLAGDAFAASPNRRRLFEAIGLVLIAVSFVVFDAGSVWPSWRALAPVLGAMLVLMAARHSVWTGNRAAQWLGDRSYSLYLWHWPVHVVLVYAGWNENVLAIAAGLVLSTLLGALSYAWIEVPSRRLLHGRRFSTRAVTVGGLLATIALCSTGVWFLKGVKGRFAPDVELAAAAADDVNPRRAACHATGGATSPACLFGGTERKLFVVGDSHVASIISGVVAAQPAGNAGVVQLSYDGCVFVPAMRQLRPQRFGARNDCKGFNDWAAAQLAAQPTLPVLLAGRYARSAFGPYERSPNGATPEVYFTDKRYPSTTPEFLHEFGQQLTATACTLAKTRTVYMMRPIPEMPVSVPQYVARRMAWGMDSSLSVTRAEYMRRNAWVWQAQDEARDRCGIVILDPTEQLCRGPVCNSTRAGRPLYYDYGHLNEYASKLLSPVFAPVHRAPEKRLSAQ</sequence>